<dbReference type="Proteomes" id="UP000241818">
    <property type="component" value="Unassembled WGS sequence"/>
</dbReference>
<feature type="compositionally biased region" description="Basic and acidic residues" evidence="1">
    <location>
        <begin position="489"/>
        <end position="506"/>
    </location>
</feature>
<dbReference type="InParanoid" id="A0A2T3B791"/>
<protein>
    <recommendedName>
        <fullName evidence="4">TLDc domain-containing protein</fullName>
    </recommendedName>
</protein>
<proteinExistence type="predicted"/>
<reference evidence="2 3" key="1">
    <citation type="journal article" date="2018" name="New Phytol.">
        <title>Comparative genomics and transcriptomics depict ericoid mycorrhizal fungi as versatile saprotrophs and plant mutualists.</title>
        <authorList>
            <person name="Martino E."/>
            <person name="Morin E."/>
            <person name="Grelet G.A."/>
            <person name="Kuo A."/>
            <person name="Kohler A."/>
            <person name="Daghino S."/>
            <person name="Barry K.W."/>
            <person name="Cichocki N."/>
            <person name="Clum A."/>
            <person name="Dockter R.B."/>
            <person name="Hainaut M."/>
            <person name="Kuo R.C."/>
            <person name="LaButti K."/>
            <person name="Lindahl B.D."/>
            <person name="Lindquist E.A."/>
            <person name="Lipzen A."/>
            <person name="Khouja H.R."/>
            <person name="Magnuson J."/>
            <person name="Murat C."/>
            <person name="Ohm R.A."/>
            <person name="Singer S.W."/>
            <person name="Spatafora J.W."/>
            <person name="Wang M."/>
            <person name="Veneault-Fourrey C."/>
            <person name="Henrissat B."/>
            <person name="Grigoriev I.V."/>
            <person name="Martin F.M."/>
            <person name="Perotto S."/>
        </authorList>
    </citation>
    <scope>NUCLEOTIDE SEQUENCE [LARGE SCALE GENOMIC DNA]</scope>
    <source>
        <strain evidence="2 3">ATCC 22711</strain>
    </source>
</reference>
<dbReference type="GeneID" id="36571588"/>
<keyword evidence="3" id="KW-1185">Reference proteome</keyword>
<feature type="region of interest" description="Disordered" evidence="1">
    <location>
        <begin position="482"/>
        <end position="515"/>
    </location>
</feature>
<gene>
    <name evidence="2" type="ORF">M430DRAFT_16678</name>
</gene>
<evidence type="ECO:0000256" key="1">
    <source>
        <dbReference type="SAM" id="MobiDB-lite"/>
    </source>
</evidence>
<dbReference type="RefSeq" id="XP_024722775.1">
    <property type="nucleotide sequence ID" value="XM_024863507.1"/>
</dbReference>
<dbReference type="AlphaFoldDB" id="A0A2T3B791"/>
<evidence type="ECO:0000313" key="3">
    <source>
        <dbReference type="Proteomes" id="UP000241818"/>
    </source>
</evidence>
<accession>A0A2T3B791</accession>
<dbReference type="OrthoDB" id="5343429at2759"/>
<evidence type="ECO:0000313" key="2">
    <source>
        <dbReference type="EMBL" id="PSS22729.1"/>
    </source>
</evidence>
<dbReference type="EMBL" id="KZ679008">
    <property type="protein sequence ID" value="PSS22729.1"/>
    <property type="molecule type" value="Genomic_DNA"/>
</dbReference>
<evidence type="ECO:0008006" key="4">
    <source>
        <dbReference type="Google" id="ProtNLM"/>
    </source>
</evidence>
<name>A0A2T3B791_AMORE</name>
<sequence length="602" mass="67815">MFAALGKILSDVQFRSHEQKVKKYLDQATTDSVLEDLKKALAPRLGVVKGLWTTFDTYCVEDSSQQRYWNEDSLRKHIAIIHPDVAISEAAIQLLWRCFHFYAYHPFPSDVTDGRVDSDAFQRAVSLLVVQCTDILGTQDGGDYFWRHDDAFFRKANFERIFRSIGLPEATSKQSTQLDYDSTSMLDDAMDVLAMTQPQTVSLAPSPDQLRPAARRLLGEGATQTRYRVPRKDLSTFLSLLLRLRLRKAKWGTRFHLGSFDKSDPGDKELADILVNGLLKDQEEENLTSNEVLRAMDLLPNLQLRFHQLWAVLFQPLMTTDDQVPSQPPEAIPSRILGAISLFVPQPVVSSRSQTTMQDMRIALEKLSHPSQRSDDMTMTRLVKSLVQDPHPYLLLFTGKETVTRPGTAVGAYFPGPLWLRANEGEEKREFKAGTSYLLFQLQPQFRLLRWTSPQIPLTNIIDTDGDAPSIEAVAASDETSSKFSKPYRIGDPERKGPGLHIDPETKSATLSNSADDDSGEGFWYKDVYIDGDGDRTLNKNWDATVKLDQLDIFSVSGGIDANLATRRIIGAKDQTQYMQEATEPKIRGEELTKRIQGFGST</sequence>
<organism evidence="2 3">
    <name type="scientific">Amorphotheca resinae ATCC 22711</name>
    <dbReference type="NCBI Taxonomy" id="857342"/>
    <lineage>
        <taxon>Eukaryota</taxon>
        <taxon>Fungi</taxon>
        <taxon>Dikarya</taxon>
        <taxon>Ascomycota</taxon>
        <taxon>Pezizomycotina</taxon>
        <taxon>Leotiomycetes</taxon>
        <taxon>Helotiales</taxon>
        <taxon>Amorphothecaceae</taxon>
        <taxon>Amorphotheca</taxon>
    </lineage>
</organism>